<evidence type="ECO:0000256" key="10">
    <source>
        <dbReference type="SAM" id="SignalP"/>
    </source>
</evidence>
<dbReference type="Gramene" id="TraesSYM1D03G00570020.1">
    <property type="protein sequence ID" value="TraesSYM1D03G00570020.1.CDS1"/>
    <property type="gene ID" value="TraesSYM1D03G00570020"/>
</dbReference>
<evidence type="ECO:0000256" key="7">
    <source>
        <dbReference type="ARBA" id="ARBA00023136"/>
    </source>
</evidence>
<dbReference type="Pfam" id="PF08263">
    <property type="entry name" value="LRRNT_2"/>
    <property type="match status" value="1"/>
</dbReference>
<dbReference type="Gramene" id="TraesCLE_scaffold_141612_01G000200.1">
    <property type="protein sequence ID" value="TraesCLE_scaffold_141612_01G000200.1"/>
    <property type="gene ID" value="TraesCLE_scaffold_141612_01G000200"/>
</dbReference>
<keyword evidence="9" id="KW-0325">Glycoprotein</keyword>
<dbReference type="Proteomes" id="UP000019116">
    <property type="component" value="Chromosome 1D"/>
</dbReference>
<dbReference type="GeneID" id="123176681"/>
<dbReference type="OrthoDB" id="640311at2759"/>
<dbReference type="Gramene" id="TraesJAG1D03G00562230.1">
    <property type="protein sequence ID" value="TraesJAG1D03G00562230.1.CDS1"/>
    <property type="gene ID" value="TraesJAG1D03G00562230"/>
</dbReference>
<feature type="domain" description="Leucine-rich repeat-containing N-terminal plant-type" evidence="11">
    <location>
        <begin position="24"/>
        <end position="66"/>
    </location>
</feature>
<evidence type="ECO:0000256" key="8">
    <source>
        <dbReference type="ARBA" id="ARBA00023170"/>
    </source>
</evidence>
<evidence type="ECO:0000256" key="4">
    <source>
        <dbReference type="ARBA" id="ARBA00022729"/>
    </source>
</evidence>
<dbReference type="Pfam" id="PF00560">
    <property type="entry name" value="LRR_1"/>
    <property type="match status" value="3"/>
</dbReference>
<dbReference type="SUPFAM" id="SSF52058">
    <property type="entry name" value="L domain-like"/>
    <property type="match status" value="1"/>
</dbReference>
<comment type="subcellular location">
    <subcellularLocation>
        <location evidence="1">Cell membrane</location>
        <topology evidence="1">Single-pass membrane protein</topology>
    </subcellularLocation>
</comment>
<dbReference type="Gene3D" id="3.80.10.10">
    <property type="entry name" value="Ribonuclease Inhibitor"/>
    <property type="match status" value="3"/>
</dbReference>
<dbReference type="GO" id="GO:0005886">
    <property type="term" value="C:plasma membrane"/>
    <property type="evidence" value="ECO:0000318"/>
    <property type="project" value="GO_Central"/>
</dbReference>
<evidence type="ECO:0000313" key="12">
    <source>
        <dbReference type="EnsemblPlants" id="TraesCS1D02G407200.1.cds1"/>
    </source>
</evidence>
<proteinExistence type="predicted"/>
<dbReference type="Gramene" id="TraesWEE_scaffold_140141_01G000200.1">
    <property type="protein sequence ID" value="TraesWEE_scaffold_140141_01G000200.1"/>
    <property type="gene ID" value="TraesWEE_scaffold_140141_01G000200"/>
</dbReference>
<dbReference type="AlphaFoldDB" id="A0A3B6A100"/>
<keyword evidence="6" id="KW-1133">Transmembrane helix</keyword>
<dbReference type="FunFam" id="3.80.10.10:FF:000905">
    <property type="entry name" value="Receptor-like protein kinase 7"/>
    <property type="match status" value="1"/>
</dbReference>
<name>A0A3B6A100_WHEAT</name>
<dbReference type="PANTHER" id="PTHR27000">
    <property type="entry name" value="LEUCINE-RICH REPEAT RECEPTOR-LIKE PROTEIN KINASE FAMILY PROTEIN-RELATED"/>
    <property type="match status" value="1"/>
</dbReference>
<evidence type="ECO:0000256" key="9">
    <source>
        <dbReference type="ARBA" id="ARBA00023180"/>
    </source>
</evidence>
<dbReference type="InterPro" id="IPR001611">
    <property type="entry name" value="Leu-rich_rpt"/>
</dbReference>
<evidence type="ECO:0000256" key="3">
    <source>
        <dbReference type="ARBA" id="ARBA00022692"/>
    </source>
</evidence>
<keyword evidence="4 10" id="KW-0732">Signal</keyword>
<dbReference type="SMR" id="A0A3B6A100"/>
<dbReference type="STRING" id="4565.A0A3B6A100"/>
<dbReference type="Gramene" id="TraesCS1D03G0945600.1">
    <property type="protein sequence ID" value="TraesCS1D03G0945600.1.CDS1"/>
    <property type="gene ID" value="TraesCS1D03G0945600"/>
</dbReference>
<evidence type="ECO:0000256" key="1">
    <source>
        <dbReference type="ARBA" id="ARBA00004162"/>
    </source>
</evidence>
<evidence type="ECO:0000313" key="13">
    <source>
        <dbReference type="Proteomes" id="UP000019116"/>
    </source>
</evidence>
<dbReference type="PANTHER" id="PTHR27000:SF753">
    <property type="entry name" value="LEUCINE-RICH REPEAT-CONTAINING N-TERMINAL PLANT-TYPE DOMAIN-CONTAINING PROTEIN"/>
    <property type="match status" value="1"/>
</dbReference>
<dbReference type="Gramene" id="TraesMAC1D03G00562350.1">
    <property type="protein sequence ID" value="TraesMAC1D03G00562350.1.CDS1"/>
    <property type="gene ID" value="TraesMAC1D03G00562350"/>
</dbReference>
<dbReference type="RefSeq" id="XP_044446714.1">
    <property type="nucleotide sequence ID" value="XM_044590779.1"/>
</dbReference>
<evidence type="ECO:0000256" key="2">
    <source>
        <dbReference type="ARBA" id="ARBA00022614"/>
    </source>
</evidence>
<sequence>MPLLLTLVMAVLLAGLQAAAGAPPSQIDALLAFKRSLTIPPAAAAFFATWDATAASPCNFTGVTCDSRHSVVIGVSVRERGVAAASMPFGVICSSLTNLTTLSLPSNALAGGIDGVVACTGLEELTLAFNSFSGAVPDLSPLTSLRRLNVSTNSFSGAFPWTALPAMPGLTVLAAGDNPFLEPTSSFPAEVTELTNLTVLYLSAANIVGAIPRGIGNLVKLVDLELADNNLTGEIPPEIANLVNLRGLEMYNCSLTGALPRGFGKLTKLQSFDASQNMLTGGLSELRFLTRLVSLQLFYNGFSSEVPLEFGDFKELINLSLYDNSLTGELPQSLGSWSELSFIDVSTNSLTGPIPLDMCKRGRVAEAADA</sequence>
<accession>A0A3B6A100</accession>
<dbReference type="Gramene" id="TraesROB_scaffold_144780_01G000100.1">
    <property type="protein sequence ID" value="TraesROB_scaffold_144780_01G000100.1"/>
    <property type="gene ID" value="TraesROB_scaffold_144780_01G000100"/>
</dbReference>
<keyword evidence="8" id="KW-0675">Receptor</keyword>
<keyword evidence="3" id="KW-0812">Transmembrane</keyword>
<gene>
    <name evidence="12" type="primary">LOC123176681</name>
</gene>
<organism evidence="12">
    <name type="scientific">Triticum aestivum</name>
    <name type="common">Wheat</name>
    <dbReference type="NCBI Taxonomy" id="4565"/>
    <lineage>
        <taxon>Eukaryota</taxon>
        <taxon>Viridiplantae</taxon>
        <taxon>Streptophyta</taxon>
        <taxon>Embryophyta</taxon>
        <taxon>Tracheophyta</taxon>
        <taxon>Spermatophyta</taxon>
        <taxon>Magnoliopsida</taxon>
        <taxon>Liliopsida</taxon>
        <taxon>Poales</taxon>
        <taxon>Poaceae</taxon>
        <taxon>BOP clade</taxon>
        <taxon>Pooideae</taxon>
        <taxon>Triticodae</taxon>
        <taxon>Triticeae</taxon>
        <taxon>Triticinae</taxon>
        <taxon>Triticum</taxon>
    </lineage>
</organism>
<dbReference type="Gramene" id="TraesCS1D02G407200.1">
    <property type="protein sequence ID" value="TraesCS1D02G407200.1.cds1"/>
    <property type="gene ID" value="TraesCS1D02G407200"/>
</dbReference>
<feature type="chain" id="PRO_5043170878" description="Leucine-rich repeat-containing N-terminal plant-type domain-containing protein" evidence="10">
    <location>
        <begin position="22"/>
        <end position="370"/>
    </location>
</feature>
<keyword evidence="5" id="KW-0677">Repeat</keyword>
<keyword evidence="2" id="KW-0433">Leucine-rich repeat</keyword>
<dbReference type="InterPro" id="IPR032675">
    <property type="entry name" value="LRR_dom_sf"/>
</dbReference>
<protein>
    <recommendedName>
        <fullName evidence="11">Leucine-rich repeat-containing N-terminal plant-type domain-containing protein</fullName>
    </recommendedName>
</protein>
<keyword evidence="7" id="KW-0472">Membrane</keyword>
<evidence type="ECO:0000259" key="11">
    <source>
        <dbReference type="Pfam" id="PF08263"/>
    </source>
</evidence>
<dbReference type="InterPro" id="IPR013210">
    <property type="entry name" value="LRR_N_plant-typ"/>
</dbReference>
<reference evidence="12" key="2">
    <citation type="submission" date="2018-10" db="UniProtKB">
        <authorList>
            <consortium name="EnsemblPlants"/>
        </authorList>
    </citation>
    <scope>IDENTIFICATION</scope>
</reference>
<evidence type="ECO:0000256" key="5">
    <source>
        <dbReference type="ARBA" id="ARBA00022737"/>
    </source>
</evidence>
<dbReference type="Gramene" id="TraesCAD_scaffold_128497_01G000200.1">
    <property type="protein sequence ID" value="TraesCAD_scaffold_128497_01G000200.1"/>
    <property type="gene ID" value="TraesCAD_scaffold_128497_01G000200"/>
</dbReference>
<feature type="signal peptide" evidence="10">
    <location>
        <begin position="1"/>
        <end position="21"/>
    </location>
</feature>
<evidence type="ECO:0000256" key="6">
    <source>
        <dbReference type="ARBA" id="ARBA00022989"/>
    </source>
</evidence>
<dbReference type="EnsemblPlants" id="TraesCS1D02G407200.1">
    <property type="protein sequence ID" value="TraesCS1D02G407200.1.cds1"/>
    <property type="gene ID" value="TraesCS1D02G407200"/>
</dbReference>
<dbReference type="OMA" id="GNSISMR"/>
<reference evidence="12" key="1">
    <citation type="submission" date="2018-08" db="EMBL/GenBank/DDBJ databases">
        <authorList>
            <person name="Rossello M."/>
        </authorList>
    </citation>
    <scope>NUCLEOTIDE SEQUENCE [LARGE SCALE GENOMIC DNA]</scope>
    <source>
        <strain evidence="12">cv. Chinese Spring</strain>
    </source>
</reference>
<keyword evidence="13" id="KW-1185">Reference proteome</keyword>